<evidence type="ECO:0000313" key="3">
    <source>
        <dbReference type="Proteomes" id="UP000250235"/>
    </source>
</evidence>
<feature type="region of interest" description="Disordered" evidence="1">
    <location>
        <begin position="159"/>
        <end position="200"/>
    </location>
</feature>
<organism evidence="2 3">
    <name type="scientific">Dorcoceras hygrometricum</name>
    <dbReference type="NCBI Taxonomy" id="472368"/>
    <lineage>
        <taxon>Eukaryota</taxon>
        <taxon>Viridiplantae</taxon>
        <taxon>Streptophyta</taxon>
        <taxon>Embryophyta</taxon>
        <taxon>Tracheophyta</taxon>
        <taxon>Spermatophyta</taxon>
        <taxon>Magnoliopsida</taxon>
        <taxon>eudicotyledons</taxon>
        <taxon>Gunneridae</taxon>
        <taxon>Pentapetalae</taxon>
        <taxon>asterids</taxon>
        <taxon>lamiids</taxon>
        <taxon>Lamiales</taxon>
        <taxon>Gesneriaceae</taxon>
        <taxon>Didymocarpoideae</taxon>
        <taxon>Trichosporeae</taxon>
        <taxon>Loxocarpinae</taxon>
        <taxon>Dorcoceras</taxon>
    </lineage>
</organism>
<dbReference type="EMBL" id="KV009946">
    <property type="protein sequence ID" value="KZV28954.1"/>
    <property type="molecule type" value="Genomic_DNA"/>
</dbReference>
<keyword evidence="3" id="KW-1185">Reference proteome</keyword>
<name>A0A2Z7BAX9_9LAMI</name>
<gene>
    <name evidence="2" type="ORF">F511_07514</name>
</gene>
<dbReference type="Proteomes" id="UP000250235">
    <property type="component" value="Unassembled WGS sequence"/>
</dbReference>
<accession>A0A2Z7BAX9</accession>
<evidence type="ECO:0000256" key="1">
    <source>
        <dbReference type="SAM" id="MobiDB-lite"/>
    </source>
</evidence>
<protein>
    <submittedName>
        <fullName evidence="2">Uncharacterized protein</fullName>
    </submittedName>
</protein>
<sequence length="453" mass="50749">MVASFFGNTMQVDFASVLAMEHTGLVRMFKSLEEIGLKELLEASGSVYERAMIEFFANAKVTAGTIVSFVANRKMVVTKDVFAEAFGLPIEGMVGFFDIPTPTVVEMRRKFSGTSAVQGTEYEEGMKMECRMLHDIVAKELCAKAGYFDVVGFNPGPIPDIPDGADDGSTAGGPEANVETTPEMEERDDNVSTAADQDEHATDKMEIEGIFAPVEIREINWATYFLPKIDPAAKGKEIMDAFSMLNLVEEHCISVLKSAWEDVSNKMCEYDKWIHFRTAVRLNTVTSMMPIESLAKIEDQFLFWAETELVSELFERRMLVMYKLPQADLDADIKLKEVQKVILSLESKIASMDSRAVSLDSKVDRIMDAQTFMKLDFGLYKRAFYEKMDTLVAKVTSSQTALETSLVRQFTEHQIQISSNLDFFKMQLAEMVNHLKEMGDSKKGEGPSKGAEH</sequence>
<evidence type="ECO:0000313" key="2">
    <source>
        <dbReference type="EMBL" id="KZV28954.1"/>
    </source>
</evidence>
<reference evidence="2 3" key="1">
    <citation type="journal article" date="2015" name="Proc. Natl. Acad. Sci. U.S.A.">
        <title>The resurrection genome of Boea hygrometrica: A blueprint for survival of dehydration.</title>
        <authorList>
            <person name="Xiao L."/>
            <person name="Yang G."/>
            <person name="Zhang L."/>
            <person name="Yang X."/>
            <person name="Zhao S."/>
            <person name="Ji Z."/>
            <person name="Zhou Q."/>
            <person name="Hu M."/>
            <person name="Wang Y."/>
            <person name="Chen M."/>
            <person name="Xu Y."/>
            <person name="Jin H."/>
            <person name="Xiao X."/>
            <person name="Hu G."/>
            <person name="Bao F."/>
            <person name="Hu Y."/>
            <person name="Wan P."/>
            <person name="Li L."/>
            <person name="Deng X."/>
            <person name="Kuang T."/>
            <person name="Xiang C."/>
            <person name="Zhu J.K."/>
            <person name="Oliver M.J."/>
            <person name="He Y."/>
        </authorList>
    </citation>
    <scope>NUCLEOTIDE SEQUENCE [LARGE SCALE GENOMIC DNA]</scope>
    <source>
        <strain evidence="3">cv. XS01</strain>
    </source>
</reference>
<proteinExistence type="predicted"/>
<dbReference type="AlphaFoldDB" id="A0A2Z7BAX9"/>
<dbReference type="OrthoDB" id="1751168at2759"/>